<keyword evidence="1" id="KW-1133">Transmembrane helix</keyword>
<gene>
    <name evidence="2" type="ORF">ACTOB_008390</name>
</gene>
<feature type="transmembrane region" description="Helical" evidence="1">
    <location>
        <begin position="65"/>
        <end position="93"/>
    </location>
</feature>
<dbReference type="RefSeq" id="WP_284917512.1">
    <property type="nucleotide sequence ID" value="NZ_CP126980.1"/>
</dbReference>
<keyword evidence="3" id="KW-1185">Reference proteome</keyword>
<feature type="transmembrane region" description="Helical" evidence="1">
    <location>
        <begin position="149"/>
        <end position="172"/>
    </location>
</feature>
<dbReference type="Proteomes" id="UP001240150">
    <property type="component" value="Chromosome"/>
</dbReference>
<accession>A0ABY8WEE1</accession>
<feature type="transmembrane region" description="Helical" evidence="1">
    <location>
        <begin position="113"/>
        <end position="137"/>
    </location>
</feature>
<protein>
    <submittedName>
        <fullName evidence="2">Uncharacterized protein</fullName>
    </submittedName>
</protein>
<evidence type="ECO:0000256" key="1">
    <source>
        <dbReference type="SAM" id="Phobius"/>
    </source>
</evidence>
<evidence type="ECO:0000313" key="3">
    <source>
        <dbReference type="Proteomes" id="UP001240150"/>
    </source>
</evidence>
<proteinExistence type="predicted"/>
<dbReference type="EMBL" id="CP126980">
    <property type="protein sequence ID" value="WIM96219.1"/>
    <property type="molecule type" value="Genomic_DNA"/>
</dbReference>
<sequence length="175" mass="18214">MNAKHRIGQAVFYSAGLAPVSAAGLGLAVAGRPGTAARLAAGWQSRIGRPVELPRRFLPVAADAGLGLLLGLLALIPLALEVLFVARGILYGWVDPGPYDTSWGGPTRAGAWLAHFLVGVPIAVAGIAALIGIAALHRRWTRRLAGEPGGAWVLPVAVLIAAAEVLFFIAWLHQL</sequence>
<keyword evidence="1" id="KW-0812">Transmembrane</keyword>
<evidence type="ECO:0000313" key="2">
    <source>
        <dbReference type="EMBL" id="WIM96219.1"/>
    </source>
</evidence>
<reference evidence="2 3" key="1">
    <citation type="submission" date="2023-06" db="EMBL/GenBank/DDBJ databases">
        <authorList>
            <person name="Yushchuk O."/>
            <person name="Binda E."/>
            <person name="Ruckert-Reed C."/>
            <person name="Fedorenko V."/>
            <person name="Kalinowski J."/>
            <person name="Marinelli F."/>
        </authorList>
    </citation>
    <scope>NUCLEOTIDE SEQUENCE [LARGE SCALE GENOMIC DNA]</scope>
    <source>
        <strain evidence="2 3">NRRL 3884</strain>
    </source>
</reference>
<organism evidence="2 3">
    <name type="scientific">Actinoplanes oblitus</name>
    <dbReference type="NCBI Taxonomy" id="3040509"/>
    <lineage>
        <taxon>Bacteria</taxon>
        <taxon>Bacillati</taxon>
        <taxon>Actinomycetota</taxon>
        <taxon>Actinomycetes</taxon>
        <taxon>Micromonosporales</taxon>
        <taxon>Micromonosporaceae</taxon>
        <taxon>Actinoplanes</taxon>
    </lineage>
</organism>
<name>A0ABY8WEE1_9ACTN</name>
<keyword evidence="1" id="KW-0472">Membrane</keyword>